<sequence length="134" mass="15716">MYEIKNLTKTQVSDIENKLEEYDNKFLPKPLDGFVQIGAFDNGKLIGGVDACMTSFRILYVSTVFVDEEYRRKGVGKLLMEQLEQRAKELGADMIRLDTFDWQGREFYKSIGFKEVGRYDTEEFSEHFYLKIIQ</sequence>
<dbReference type="EMBL" id="FMUS01000041">
    <property type="protein sequence ID" value="SCZ08552.1"/>
    <property type="molecule type" value="Genomic_DNA"/>
</dbReference>
<dbReference type="CDD" id="cd04301">
    <property type="entry name" value="NAT_SF"/>
    <property type="match status" value="1"/>
</dbReference>
<reference evidence="3 4" key="1">
    <citation type="submission" date="2016-10" db="EMBL/GenBank/DDBJ databases">
        <authorList>
            <person name="de Groot N.N."/>
        </authorList>
    </citation>
    <scope>NUCLEOTIDE SEQUENCE [LARGE SCALE GENOMIC DNA]</scope>
    <source>
        <strain evidence="3 4">DSM 18978</strain>
    </source>
</reference>
<protein>
    <submittedName>
        <fullName evidence="3">Acetyltransferase (GNAT) family protein</fullName>
    </submittedName>
</protein>
<feature type="domain" description="N-acetyltransferase" evidence="2">
    <location>
        <begin position="2"/>
        <end position="134"/>
    </location>
</feature>
<dbReference type="OrthoDB" id="9787920at2"/>
<dbReference type="InterPro" id="IPR050769">
    <property type="entry name" value="NAT_camello-type"/>
</dbReference>
<keyword evidence="1 3" id="KW-0808">Transferase</keyword>
<dbReference type="PANTHER" id="PTHR13947:SF37">
    <property type="entry name" value="LD18367P"/>
    <property type="match status" value="1"/>
</dbReference>
<keyword evidence="4" id="KW-1185">Reference proteome</keyword>
<evidence type="ECO:0000259" key="2">
    <source>
        <dbReference type="PROSITE" id="PS51186"/>
    </source>
</evidence>
<dbReference type="RefSeq" id="WP_091547403.1">
    <property type="nucleotide sequence ID" value="NZ_FMUS01000041.1"/>
</dbReference>
<dbReference type="Gene3D" id="3.40.630.30">
    <property type="match status" value="1"/>
</dbReference>
<dbReference type="PROSITE" id="PS51186">
    <property type="entry name" value="GNAT"/>
    <property type="match status" value="1"/>
</dbReference>
<name>A0A1G5L6Q2_9FIRM</name>
<dbReference type="SUPFAM" id="SSF55729">
    <property type="entry name" value="Acyl-CoA N-acyltransferases (Nat)"/>
    <property type="match status" value="1"/>
</dbReference>
<evidence type="ECO:0000313" key="3">
    <source>
        <dbReference type="EMBL" id="SCZ08552.1"/>
    </source>
</evidence>
<dbReference type="AlphaFoldDB" id="A0A1G5L6Q2"/>
<gene>
    <name evidence="3" type="ORF">SAMN03080606_04130</name>
</gene>
<dbReference type="STRING" id="1120976.SAMN03080606_04130"/>
<accession>A0A1G5L6Q2</accession>
<evidence type="ECO:0000256" key="1">
    <source>
        <dbReference type="ARBA" id="ARBA00022679"/>
    </source>
</evidence>
<dbReference type="InterPro" id="IPR000182">
    <property type="entry name" value="GNAT_dom"/>
</dbReference>
<dbReference type="Pfam" id="PF00583">
    <property type="entry name" value="Acetyltransf_1"/>
    <property type="match status" value="1"/>
</dbReference>
<dbReference type="PANTHER" id="PTHR13947">
    <property type="entry name" value="GNAT FAMILY N-ACETYLTRANSFERASE"/>
    <property type="match status" value="1"/>
</dbReference>
<proteinExistence type="predicted"/>
<dbReference type="GO" id="GO:0008080">
    <property type="term" value="F:N-acetyltransferase activity"/>
    <property type="evidence" value="ECO:0007669"/>
    <property type="project" value="InterPro"/>
</dbReference>
<dbReference type="InterPro" id="IPR016181">
    <property type="entry name" value="Acyl_CoA_acyltransferase"/>
</dbReference>
<dbReference type="Proteomes" id="UP000198636">
    <property type="component" value="Unassembled WGS sequence"/>
</dbReference>
<organism evidence="3 4">
    <name type="scientific">Alkaliphilus peptidifermentans DSM 18978</name>
    <dbReference type="NCBI Taxonomy" id="1120976"/>
    <lineage>
        <taxon>Bacteria</taxon>
        <taxon>Bacillati</taxon>
        <taxon>Bacillota</taxon>
        <taxon>Clostridia</taxon>
        <taxon>Peptostreptococcales</taxon>
        <taxon>Natronincolaceae</taxon>
        <taxon>Alkaliphilus</taxon>
    </lineage>
</organism>
<evidence type="ECO:0000313" key="4">
    <source>
        <dbReference type="Proteomes" id="UP000198636"/>
    </source>
</evidence>